<proteinExistence type="predicted"/>
<keyword evidence="2" id="KW-1185">Reference proteome</keyword>
<organism evidence="1 2">
    <name type="scientific">Mytilus coruscus</name>
    <name type="common">Sea mussel</name>
    <dbReference type="NCBI Taxonomy" id="42192"/>
    <lineage>
        <taxon>Eukaryota</taxon>
        <taxon>Metazoa</taxon>
        <taxon>Spiralia</taxon>
        <taxon>Lophotrochozoa</taxon>
        <taxon>Mollusca</taxon>
        <taxon>Bivalvia</taxon>
        <taxon>Autobranchia</taxon>
        <taxon>Pteriomorphia</taxon>
        <taxon>Mytilida</taxon>
        <taxon>Mytiloidea</taxon>
        <taxon>Mytilidae</taxon>
        <taxon>Mytilinae</taxon>
        <taxon>Mytilus</taxon>
    </lineage>
</organism>
<gene>
    <name evidence="1" type="ORF">MCOR_39701</name>
</gene>
<evidence type="ECO:0000313" key="2">
    <source>
        <dbReference type="Proteomes" id="UP000507470"/>
    </source>
</evidence>
<dbReference type="Proteomes" id="UP000507470">
    <property type="component" value="Unassembled WGS sequence"/>
</dbReference>
<dbReference type="AlphaFoldDB" id="A0A6J8DBL1"/>
<dbReference type="EMBL" id="CACVKT020007171">
    <property type="protein sequence ID" value="CAC5406088.1"/>
    <property type="molecule type" value="Genomic_DNA"/>
</dbReference>
<name>A0A6J8DBL1_MYTCO</name>
<reference evidence="1 2" key="1">
    <citation type="submission" date="2020-06" db="EMBL/GenBank/DDBJ databases">
        <authorList>
            <person name="Li R."/>
            <person name="Bekaert M."/>
        </authorList>
    </citation>
    <scope>NUCLEOTIDE SEQUENCE [LARGE SCALE GENOMIC DNA]</scope>
    <source>
        <strain evidence="2">wild</strain>
    </source>
</reference>
<dbReference type="OrthoDB" id="6045112at2759"/>
<accession>A0A6J8DBL1</accession>
<evidence type="ECO:0000313" key="1">
    <source>
        <dbReference type="EMBL" id="CAC5406088.1"/>
    </source>
</evidence>
<protein>
    <submittedName>
        <fullName evidence="1">Uncharacterized protein</fullName>
    </submittedName>
</protein>
<sequence>MRENLNVKRGNTANSYKEIKHTLGFYPDIVSVRTHLGNGYVSDAQGAALESFSSYNMGGVIFGYDHQKIRLWVPTGKCKTNDYIIKQNNKDNMRSSMASGLNPYGGLVYAYTKDSIMFWIPNGEKGHLVYIGGIWGSGQKSESADVVDVNVVVYHLSALSALTTLTLSRHDDTVESNKSKMGNRLNLDLNFYRKCPDALHRWSRESDVMNDGDPDL</sequence>